<proteinExistence type="predicted"/>
<dbReference type="STRING" id="3818.A0A445BLQ8"/>
<organism evidence="1 2">
    <name type="scientific">Arachis hypogaea</name>
    <name type="common">Peanut</name>
    <dbReference type="NCBI Taxonomy" id="3818"/>
    <lineage>
        <taxon>Eukaryota</taxon>
        <taxon>Viridiplantae</taxon>
        <taxon>Streptophyta</taxon>
        <taxon>Embryophyta</taxon>
        <taxon>Tracheophyta</taxon>
        <taxon>Spermatophyta</taxon>
        <taxon>Magnoliopsida</taxon>
        <taxon>eudicotyledons</taxon>
        <taxon>Gunneridae</taxon>
        <taxon>Pentapetalae</taxon>
        <taxon>rosids</taxon>
        <taxon>fabids</taxon>
        <taxon>Fabales</taxon>
        <taxon>Fabaceae</taxon>
        <taxon>Papilionoideae</taxon>
        <taxon>50 kb inversion clade</taxon>
        <taxon>dalbergioids sensu lato</taxon>
        <taxon>Dalbergieae</taxon>
        <taxon>Pterocarpus clade</taxon>
        <taxon>Arachis</taxon>
    </lineage>
</organism>
<reference evidence="1 2" key="1">
    <citation type="submission" date="2019-01" db="EMBL/GenBank/DDBJ databases">
        <title>Sequencing of cultivated peanut Arachis hypogaea provides insights into genome evolution and oil improvement.</title>
        <authorList>
            <person name="Chen X."/>
        </authorList>
    </citation>
    <scope>NUCLEOTIDE SEQUENCE [LARGE SCALE GENOMIC DNA]</scope>
    <source>
        <strain evidence="2">cv. Fuhuasheng</strain>
        <tissue evidence="1">Leaves</tissue>
    </source>
</reference>
<dbReference type="InterPro" id="IPR052035">
    <property type="entry name" value="ZnF_BED_domain_contain"/>
</dbReference>
<name>A0A445BLQ8_ARAHY</name>
<comment type="caution">
    <text evidence="1">The sequence shown here is derived from an EMBL/GenBank/DDBJ whole genome shotgun (WGS) entry which is preliminary data.</text>
</comment>
<dbReference type="AlphaFoldDB" id="A0A445BLQ8"/>
<dbReference type="PANTHER" id="PTHR46481:SF7">
    <property type="entry name" value="ZINC FINGER BED DOMAIN-CONTAINING PROTEIN RICESLEEPER 2-LIKE"/>
    <property type="match status" value="1"/>
</dbReference>
<dbReference type="Proteomes" id="UP000289738">
    <property type="component" value="Chromosome A09"/>
</dbReference>
<dbReference type="PANTHER" id="PTHR46481">
    <property type="entry name" value="ZINC FINGER BED DOMAIN-CONTAINING PROTEIN 4"/>
    <property type="match status" value="1"/>
</dbReference>
<sequence length="124" mass="14515">MVLVKMFVGEELSFLFVESPKFQRFVHALQATFKVSSQTTLTRDIEGLYAEEKMKLQHFLSTNCGRVCLTTDTWTSIQNFTYMRLITHFVNLDWKLHKKKTNFCQVTSHSREVIRATIESCLND</sequence>
<keyword evidence="2" id="KW-1185">Reference proteome</keyword>
<evidence type="ECO:0000313" key="2">
    <source>
        <dbReference type="Proteomes" id="UP000289738"/>
    </source>
</evidence>
<gene>
    <name evidence="1" type="ORF">Ahy_A09g045169</name>
</gene>
<protein>
    <recommendedName>
        <fullName evidence="3">AC9 transposase</fullName>
    </recommendedName>
</protein>
<evidence type="ECO:0000313" key="1">
    <source>
        <dbReference type="EMBL" id="RYR39607.1"/>
    </source>
</evidence>
<evidence type="ECO:0008006" key="3">
    <source>
        <dbReference type="Google" id="ProtNLM"/>
    </source>
</evidence>
<dbReference type="EMBL" id="SDMP01000009">
    <property type="protein sequence ID" value="RYR39607.1"/>
    <property type="molecule type" value="Genomic_DNA"/>
</dbReference>
<accession>A0A445BLQ8</accession>